<dbReference type="PANTHER" id="PTHR30065:SF1">
    <property type="entry name" value="SURFACE PRESENTATION OF ANTIGENS PROTEIN SPAR"/>
    <property type="match status" value="1"/>
</dbReference>
<evidence type="ECO:0000256" key="7">
    <source>
        <dbReference type="ARBA" id="ARBA00023136"/>
    </source>
</evidence>
<evidence type="ECO:0000256" key="4">
    <source>
        <dbReference type="ARBA" id="ARBA00022475"/>
    </source>
</evidence>
<feature type="transmembrane region" description="Helical" evidence="10">
    <location>
        <begin position="40"/>
        <end position="59"/>
    </location>
</feature>
<proteinExistence type="inferred from homology"/>
<feature type="transmembrane region" description="Helical" evidence="10">
    <location>
        <begin position="131"/>
        <end position="152"/>
    </location>
</feature>
<keyword evidence="11" id="KW-0969">Cilium</keyword>
<evidence type="ECO:0000256" key="5">
    <source>
        <dbReference type="ARBA" id="ARBA00022692"/>
    </source>
</evidence>
<keyword evidence="8 10" id="KW-0975">Bacterial flagellum</keyword>
<keyword evidence="12" id="KW-1185">Reference proteome</keyword>
<dbReference type="RefSeq" id="WP_386048062.1">
    <property type="nucleotide sequence ID" value="NZ_JBHUIO010000009.1"/>
</dbReference>
<accession>A0ABW5A125</accession>
<evidence type="ECO:0000256" key="10">
    <source>
        <dbReference type="RuleBase" id="RU362071"/>
    </source>
</evidence>
<comment type="subcellular location">
    <subcellularLocation>
        <location evidence="10">Cell membrane</location>
        <topology evidence="10">Multi-pass membrane protein</topology>
    </subcellularLocation>
    <subcellularLocation>
        <location evidence="10">Bacterial flagellum basal body</location>
    </subcellularLocation>
</comment>
<gene>
    <name evidence="11" type="primary">fliR</name>
    <name evidence="11" type="ORF">ACFSOY_15340</name>
</gene>
<evidence type="ECO:0000256" key="6">
    <source>
        <dbReference type="ARBA" id="ARBA00022989"/>
    </source>
</evidence>
<name>A0ABW5A125_9BACL</name>
<dbReference type="PRINTS" id="PR00953">
    <property type="entry name" value="TYPE3IMRPROT"/>
</dbReference>
<evidence type="ECO:0000256" key="9">
    <source>
        <dbReference type="NCBIfam" id="TIGR01400"/>
    </source>
</evidence>
<dbReference type="Proteomes" id="UP001597343">
    <property type="component" value="Unassembled WGS sequence"/>
</dbReference>
<keyword evidence="4 10" id="KW-1003">Cell membrane</keyword>
<dbReference type="InterPro" id="IPR002010">
    <property type="entry name" value="T3SS_IM_R"/>
</dbReference>
<keyword evidence="7 10" id="KW-0472">Membrane</keyword>
<feature type="transmembrane region" description="Helical" evidence="10">
    <location>
        <begin position="223"/>
        <end position="245"/>
    </location>
</feature>
<organism evidence="11 12">
    <name type="scientific">Tumebacillus lipolyticus</name>
    <dbReference type="NCBI Taxonomy" id="1280370"/>
    <lineage>
        <taxon>Bacteria</taxon>
        <taxon>Bacillati</taxon>
        <taxon>Bacillota</taxon>
        <taxon>Bacilli</taxon>
        <taxon>Bacillales</taxon>
        <taxon>Alicyclobacillaceae</taxon>
        <taxon>Tumebacillus</taxon>
    </lineage>
</organism>
<evidence type="ECO:0000256" key="8">
    <source>
        <dbReference type="ARBA" id="ARBA00023143"/>
    </source>
</evidence>
<comment type="caution">
    <text evidence="11">The sequence shown here is derived from an EMBL/GenBank/DDBJ whole genome shotgun (WGS) entry which is preliminary data.</text>
</comment>
<reference evidence="12" key="1">
    <citation type="journal article" date="2019" name="Int. J. Syst. Evol. Microbiol.">
        <title>The Global Catalogue of Microorganisms (GCM) 10K type strain sequencing project: providing services to taxonomists for standard genome sequencing and annotation.</title>
        <authorList>
            <consortium name="The Broad Institute Genomics Platform"/>
            <consortium name="The Broad Institute Genome Sequencing Center for Infectious Disease"/>
            <person name="Wu L."/>
            <person name="Ma J."/>
        </authorList>
    </citation>
    <scope>NUCLEOTIDE SEQUENCE [LARGE SCALE GENOMIC DNA]</scope>
    <source>
        <strain evidence="12">CGMCC 1.13574</strain>
    </source>
</reference>
<evidence type="ECO:0000256" key="1">
    <source>
        <dbReference type="ARBA" id="ARBA00002578"/>
    </source>
</evidence>
<feature type="transmembrane region" description="Helical" evidence="10">
    <location>
        <begin position="172"/>
        <end position="202"/>
    </location>
</feature>
<feature type="transmembrane region" description="Helical" evidence="10">
    <location>
        <begin position="6"/>
        <end position="28"/>
    </location>
</feature>
<dbReference type="InterPro" id="IPR006303">
    <property type="entry name" value="FliR"/>
</dbReference>
<dbReference type="PANTHER" id="PTHR30065">
    <property type="entry name" value="FLAGELLAR BIOSYNTHETIC PROTEIN FLIR"/>
    <property type="match status" value="1"/>
</dbReference>
<evidence type="ECO:0000256" key="3">
    <source>
        <dbReference type="ARBA" id="ARBA00021717"/>
    </source>
</evidence>
<feature type="transmembrane region" description="Helical" evidence="10">
    <location>
        <begin position="79"/>
        <end position="103"/>
    </location>
</feature>
<keyword evidence="5 10" id="KW-0812">Transmembrane</keyword>
<keyword evidence="11" id="KW-0282">Flagellum</keyword>
<dbReference type="EMBL" id="JBHUIO010000009">
    <property type="protein sequence ID" value="MFD2171343.1"/>
    <property type="molecule type" value="Genomic_DNA"/>
</dbReference>
<comment type="function">
    <text evidence="1 10">Role in flagellar biosynthesis.</text>
</comment>
<keyword evidence="11" id="KW-0966">Cell projection</keyword>
<comment type="similarity">
    <text evidence="2 10">Belongs to the FliR/MopE/SpaR family.</text>
</comment>
<dbReference type="Pfam" id="PF01311">
    <property type="entry name" value="Bac_export_1"/>
    <property type="match status" value="1"/>
</dbReference>
<dbReference type="NCBIfam" id="TIGR01400">
    <property type="entry name" value="fliR"/>
    <property type="match status" value="1"/>
</dbReference>
<keyword evidence="6 10" id="KW-1133">Transmembrane helix</keyword>
<protein>
    <recommendedName>
        <fullName evidence="3 9">Flagellar biosynthetic protein FliR</fullName>
    </recommendedName>
</protein>
<evidence type="ECO:0000256" key="2">
    <source>
        <dbReference type="ARBA" id="ARBA00009772"/>
    </source>
</evidence>
<evidence type="ECO:0000313" key="12">
    <source>
        <dbReference type="Proteomes" id="UP001597343"/>
    </source>
</evidence>
<sequence>MLGIVVNYVEVFTLVLVRVSSFFFLTPFFGARNIPMQVKIGLALVLALLLTPALAVSEAGQLYAGMGFAELLLIILKEFMVGVALAMVAAFIFAAIQVGGMFIDMQIGFVMANVFDPLTGASAPITGQFKYALAILLFLGLDGHHGLLAALLQSYEFLPLGAFTLSDNLLSVLMATFTMMFLLGFKIAIPIVAALFLTDLGLAILSRAVPQMNVFVIGMPAKILIGSAMIVIAMPAFVYLLRGLFHTMYGQLDTLLRVVGGVAS</sequence>
<evidence type="ECO:0000313" key="11">
    <source>
        <dbReference type="EMBL" id="MFD2171343.1"/>
    </source>
</evidence>